<evidence type="ECO:0000313" key="2">
    <source>
        <dbReference type="Proteomes" id="UP000664203"/>
    </source>
</evidence>
<sequence length="115" mass="12515">MTDNHSLDVGDSWRGAFDMWTKAFLTRCQATVIGYYAQTLDQIQKALSDKATHSIDAAEKAVLQRTARDVRSITSGCPLVPFGLSPLTARERQYLASGAVKAGRLQLASRNAGTK</sequence>
<comment type="caution">
    <text evidence="1">The sequence shown here is derived from an EMBL/GenBank/DDBJ whole genome shotgun (WGS) entry which is preliminary data.</text>
</comment>
<protein>
    <submittedName>
        <fullName evidence="1">Uncharacterized protein</fullName>
    </submittedName>
</protein>
<dbReference type="EMBL" id="CAJPDR010000048">
    <property type="protein sequence ID" value="CAF9911499.1"/>
    <property type="molecule type" value="Genomic_DNA"/>
</dbReference>
<reference evidence="1" key="1">
    <citation type="submission" date="2021-03" db="EMBL/GenBank/DDBJ databases">
        <authorList>
            <person name="Tagirdzhanova G."/>
        </authorList>
    </citation>
    <scope>NUCLEOTIDE SEQUENCE</scope>
</reference>
<name>A0A8H3IF83_9LECA</name>
<gene>
    <name evidence="1" type="ORF">ALECFALPRED_007341</name>
</gene>
<dbReference type="Proteomes" id="UP000664203">
    <property type="component" value="Unassembled WGS sequence"/>
</dbReference>
<proteinExistence type="predicted"/>
<evidence type="ECO:0000313" key="1">
    <source>
        <dbReference type="EMBL" id="CAF9911499.1"/>
    </source>
</evidence>
<keyword evidence="2" id="KW-1185">Reference proteome</keyword>
<accession>A0A8H3IF83</accession>
<dbReference type="AlphaFoldDB" id="A0A8H3IF83"/>
<organism evidence="1 2">
    <name type="scientific">Alectoria fallacina</name>
    <dbReference type="NCBI Taxonomy" id="1903189"/>
    <lineage>
        <taxon>Eukaryota</taxon>
        <taxon>Fungi</taxon>
        <taxon>Dikarya</taxon>
        <taxon>Ascomycota</taxon>
        <taxon>Pezizomycotina</taxon>
        <taxon>Lecanoromycetes</taxon>
        <taxon>OSLEUM clade</taxon>
        <taxon>Lecanoromycetidae</taxon>
        <taxon>Lecanorales</taxon>
        <taxon>Lecanorineae</taxon>
        <taxon>Parmeliaceae</taxon>
        <taxon>Alectoria</taxon>
    </lineage>
</organism>